<protein>
    <submittedName>
        <fullName evidence="2">Uncharacterized protein</fullName>
    </submittedName>
</protein>
<organism evidence="2 3">
    <name type="scientific">Rubripirellula amarantea</name>
    <dbReference type="NCBI Taxonomy" id="2527999"/>
    <lineage>
        <taxon>Bacteria</taxon>
        <taxon>Pseudomonadati</taxon>
        <taxon>Planctomycetota</taxon>
        <taxon>Planctomycetia</taxon>
        <taxon>Pirellulales</taxon>
        <taxon>Pirellulaceae</taxon>
        <taxon>Rubripirellula</taxon>
    </lineage>
</organism>
<feature type="region of interest" description="Disordered" evidence="1">
    <location>
        <begin position="95"/>
        <end position="117"/>
    </location>
</feature>
<sequence length="193" mass="21734">MIWVLMGLTVLLVVRRAIDDQSQPESLNYSSDNRLMVIRSTTGVHRFDDLGINVEIPPGWAFLSVKDDVVANPLTFANSSAQVVVQVQPWSEALEKFEPSSAPPDAAKGDSRDGNSREPSVVWLDLELQGPPTRLRSGELKRDVLPKRRAQQWRFGHWSCGSRDLLVMVWDLRPQETPPETVMQLLYSLTPKS</sequence>
<dbReference type="EMBL" id="SJPI01000001">
    <property type="protein sequence ID" value="TWT53745.1"/>
    <property type="molecule type" value="Genomic_DNA"/>
</dbReference>
<evidence type="ECO:0000256" key="1">
    <source>
        <dbReference type="SAM" id="MobiDB-lite"/>
    </source>
</evidence>
<evidence type="ECO:0000313" key="2">
    <source>
        <dbReference type="EMBL" id="TWT53745.1"/>
    </source>
</evidence>
<evidence type="ECO:0000313" key="3">
    <source>
        <dbReference type="Proteomes" id="UP000316598"/>
    </source>
</evidence>
<dbReference type="AlphaFoldDB" id="A0A5C5WUU7"/>
<feature type="compositionally biased region" description="Basic and acidic residues" evidence="1">
    <location>
        <begin position="107"/>
        <end position="116"/>
    </location>
</feature>
<accession>A0A5C5WUU7</accession>
<gene>
    <name evidence="2" type="ORF">Pla22_13770</name>
</gene>
<comment type="caution">
    <text evidence="2">The sequence shown here is derived from an EMBL/GenBank/DDBJ whole genome shotgun (WGS) entry which is preliminary data.</text>
</comment>
<proteinExistence type="predicted"/>
<name>A0A5C5WUU7_9BACT</name>
<reference evidence="2 3" key="1">
    <citation type="submission" date="2019-02" db="EMBL/GenBank/DDBJ databases">
        <title>Deep-cultivation of Planctomycetes and their phenomic and genomic characterization uncovers novel biology.</title>
        <authorList>
            <person name="Wiegand S."/>
            <person name="Jogler M."/>
            <person name="Boedeker C."/>
            <person name="Pinto D."/>
            <person name="Vollmers J."/>
            <person name="Rivas-Marin E."/>
            <person name="Kohn T."/>
            <person name="Peeters S.H."/>
            <person name="Heuer A."/>
            <person name="Rast P."/>
            <person name="Oberbeckmann S."/>
            <person name="Bunk B."/>
            <person name="Jeske O."/>
            <person name="Meyerdierks A."/>
            <person name="Storesund J.E."/>
            <person name="Kallscheuer N."/>
            <person name="Luecker S."/>
            <person name="Lage O.M."/>
            <person name="Pohl T."/>
            <person name="Merkel B.J."/>
            <person name="Hornburger P."/>
            <person name="Mueller R.-W."/>
            <person name="Bruemmer F."/>
            <person name="Labrenz M."/>
            <person name="Spormann A.M."/>
            <person name="Op Den Camp H."/>
            <person name="Overmann J."/>
            <person name="Amann R."/>
            <person name="Jetten M.S.M."/>
            <person name="Mascher T."/>
            <person name="Medema M.H."/>
            <person name="Devos D.P."/>
            <person name="Kaster A.-K."/>
            <person name="Ovreas L."/>
            <person name="Rohde M."/>
            <person name="Galperin M.Y."/>
            <person name="Jogler C."/>
        </authorList>
    </citation>
    <scope>NUCLEOTIDE SEQUENCE [LARGE SCALE GENOMIC DNA]</scope>
    <source>
        <strain evidence="2 3">Pla22</strain>
    </source>
</reference>
<dbReference type="Proteomes" id="UP000316598">
    <property type="component" value="Unassembled WGS sequence"/>
</dbReference>
<keyword evidence="3" id="KW-1185">Reference proteome</keyword>